<organism evidence="2 3">
    <name type="scientific">Oryza sativa subsp. japonica</name>
    <name type="common">Rice</name>
    <dbReference type="NCBI Taxonomy" id="39947"/>
    <lineage>
        <taxon>Eukaryota</taxon>
        <taxon>Viridiplantae</taxon>
        <taxon>Streptophyta</taxon>
        <taxon>Embryophyta</taxon>
        <taxon>Tracheophyta</taxon>
        <taxon>Spermatophyta</taxon>
        <taxon>Magnoliopsida</taxon>
        <taxon>Liliopsida</taxon>
        <taxon>Poales</taxon>
        <taxon>Poaceae</taxon>
        <taxon>BOP clade</taxon>
        <taxon>Oryzoideae</taxon>
        <taxon>Oryzeae</taxon>
        <taxon>Oryzinae</taxon>
        <taxon>Oryza</taxon>
        <taxon>Oryza sativa</taxon>
    </lineage>
</organism>
<dbReference type="EMBL" id="AP014957">
    <property type="protein sequence ID" value="BAS73707.1"/>
    <property type="molecule type" value="Genomic_DNA"/>
</dbReference>
<name>A0A0P0V6K2_ORYSJ</name>
<feature type="compositionally biased region" description="Polar residues" evidence="1">
    <location>
        <begin position="78"/>
        <end position="91"/>
    </location>
</feature>
<accession>A0A0P0V6K2</accession>
<reference evidence="3" key="1">
    <citation type="journal article" date="2005" name="Nature">
        <title>The map-based sequence of the rice genome.</title>
        <authorList>
            <consortium name="International rice genome sequencing project (IRGSP)"/>
            <person name="Matsumoto T."/>
            <person name="Wu J."/>
            <person name="Kanamori H."/>
            <person name="Katayose Y."/>
            <person name="Fujisawa M."/>
            <person name="Namiki N."/>
            <person name="Mizuno H."/>
            <person name="Yamamoto K."/>
            <person name="Antonio B.A."/>
            <person name="Baba T."/>
            <person name="Sakata K."/>
            <person name="Nagamura Y."/>
            <person name="Aoki H."/>
            <person name="Arikawa K."/>
            <person name="Arita K."/>
            <person name="Bito T."/>
            <person name="Chiden Y."/>
            <person name="Fujitsuka N."/>
            <person name="Fukunaka R."/>
            <person name="Hamada M."/>
            <person name="Harada C."/>
            <person name="Hayashi A."/>
            <person name="Hijishita S."/>
            <person name="Honda M."/>
            <person name="Hosokawa S."/>
            <person name="Ichikawa Y."/>
            <person name="Idonuma A."/>
            <person name="Iijima M."/>
            <person name="Ikeda M."/>
            <person name="Ikeno M."/>
            <person name="Ito K."/>
            <person name="Ito S."/>
            <person name="Ito T."/>
            <person name="Ito Y."/>
            <person name="Ito Y."/>
            <person name="Iwabuchi A."/>
            <person name="Kamiya K."/>
            <person name="Karasawa W."/>
            <person name="Kurita K."/>
            <person name="Katagiri S."/>
            <person name="Kikuta A."/>
            <person name="Kobayashi H."/>
            <person name="Kobayashi N."/>
            <person name="Machita K."/>
            <person name="Maehara T."/>
            <person name="Masukawa M."/>
            <person name="Mizubayashi T."/>
            <person name="Mukai Y."/>
            <person name="Nagasaki H."/>
            <person name="Nagata Y."/>
            <person name="Naito S."/>
            <person name="Nakashima M."/>
            <person name="Nakama Y."/>
            <person name="Nakamichi Y."/>
            <person name="Nakamura M."/>
            <person name="Meguro A."/>
            <person name="Negishi M."/>
            <person name="Ohta I."/>
            <person name="Ohta T."/>
            <person name="Okamoto M."/>
            <person name="Ono N."/>
            <person name="Saji S."/>
            <person name="Sakaguchi M."/>
            <person name="Sakai K."/>
            <person name="Shibata M."/>
            <person name="Shimokawa T."/>
            <person name="Song J."/>
            <person name="Takazaki Y."/>
            <person name="Terasawa K."/>
            <person name="Tsugane M."/>
            <person name="Tsuji K."/>
            <person name="Ueda S."/>
            <person name="Waki K."/>
            <person name="Yamagata H."/>
            <person name="Yamamoto M."/>
            <person name="Yamamoto S."/>
            <person name="Yamane H."/>
            <person name="Yoshiki S."/>
            <person name="Yoshihara R."/>
            <person name="Yukawa K."/>
            <person name="Zhong H."/>
            <person name="Yano M."/>
            <person name="Yuan Q."/>
            <person name="Ouyang S."/>
            <person name="Liu J."/>
            <person name="Jones K.M."/>
            <person name="Gansberger K."/>
            <person name="Moffat K."/>
            <person name="Hill J."/>
            <person name="Bera J."/>
            <person name="Fadrosh D."/>
            <person name="Jin S."/>
            <person name="Johri S."/>
            <person name="Kim M."/>
            <person name="Overton L."/>
            <person name="Reardon M."/>
            <person name="Tsitrin T."/>
            <person name="Vuong H."/>
            <person name="Weaver B."/>
            <person name="Ciecko A."/>
            <person name="Tallon L."/>
            <person name="Jackson J."/>
            <person name="Pai G."/>
            <person name="Aken S.V."/>
            <person name="Utterback T."/>
            <person name="Reidmuller S."/>
            <person name="Feldblyum T."/>
            <person name="Hsiao J."/>
            <person name="Zismann V."/>
            <person name="Iobst S."/>
            <person name="de Vazeille A.R."/>
            <person name="Buell C.R."/>
            <person name="Ying K."/>
            <person name="Li Y."/>
            <person name="Lu T."/>
            <person name="Huang Y."/>
            <person name="Zhao Q."/>
            <person name="Feng Q."/>
            <person name="Zhang L."/>
            <person name="Zhu J."/>
            <person name="Weng Q."/>
            <person name="Mu J."/>
            <person name="Lu Y."/>
            <person name="Fan D."/>
            <person name="Liu Y."/>
            <person name="Guan J."/>
            <person name="Zhang Y."/>
            <person name="Yu S."/>
            <person name="Liu X."/>
            <person name="Zhang Y."/>
            <person name="Hong G."/>
            <person name="Han B."/>
            <person name="Choisne N."/>
            <person name="Demange N."/>
            <person name="Orjeda G."/>
            <person name="Samain S."/>
            <person name="Cattolico L."/>
            <person name="Pelletier E."/>
            <person name="Couloux A."/>
            <person name="Segurens B."/>
            <person name="Wincker P."/>
            <person name="D'Hont A."/>
            <person name="Scarpelli C."/>
            <person name="Weissenbach J."/>
            <person name="Salanoubat M."/>
            <person name="Quetier F."/>
            <person name="Yu Y."/>
            <person name="Kim H.R."/>
            <person name="Rambo T."/>
            <person name="Currie J."/>
            <person name="Collura K."/>
            <person name="Luo M."/>
            <person name="Yang T."/>
            <person name="Ammiraju J.S.S."/>
            <person name="Engler F."/>
            <person name="Soderlund C."/>
            <person name="Wing R.A."/>
            <person name="Palmer L.E."/>
            <person name="de la Bastide M."/>
            <person name="Spiegel L."/>
            <person name="Nascimento L."/>
            <person name="Zutavern T."/>
            <person name="O'Shaughnessy A."/>
            <person name="Dike S."/>
            <person name="Dedhia N."/>
            <person name="Preston R."/>
            <person name="Balija V."/>
            <person name="McCombie W.R."/>
            <person name="Chow T."/>
            <person name="Chen H."/>
            <person name="Chung M."/>
            <person name="Chen C."/>
            <person name="Shaw J."/>
            <person name="Wu H."/>
            <person name="Hsiao K."/>
            <person name="Chao Y."/>
            <person name="Chu M."/>
            <person name="Cheng C."/>
            <person name="Hour A."/>
            <person name="Lee P."/>
            <person name="Lin S."/>
            <person name="Lin Y."/>
            <person name="Liou J."/>
            <person name="Liu S."/>
            <person name="Hsing Y."/>
            <person name="Raghuvanshi S."/>
            <person name="Mohanty A."/>
            <person name="Bharti A.K."/>
            <person name="Gaur A."/>
            <person name="Gupta V."/>
            <person name="Kumar D."/>
            <person name="Ravi V."/>
            <person name="Vij S."/>
            <person name="Kapur A."/>
            <person name="Khurana P."/>
            <person name="Khurana P."/>
            <person name="Khurana J.P."/>
            <person name="Tyagi A.K."/>
            <person name="Gaikwad K."/>
            <person name="Singh A."/>
            <person name="Dalal V."/>
            <person name="Srivastava S."/>
            <person name="Dixit A."/>
            <person name="Pal A.K."/>
            <person name="Ghazi I.A."/>
            <person name="Yadav M."/>
            <person name="Pandit A."/>
            <person name="Bhargava A."/>
            <person name="Sureshbabu K."/>
            <person name="Batra K."/>
            <person name="Sharma T.R."/>
            <person name="Mohapatra T."/>
            <person name="Singh N.K."/>
            <person name="Messing J."/>
            <person name="Nelson A.B."/>
            <person name="Fuks G."/>
            <person name="Kavchok S."/>
            <person name="Keizer G."/>
            <person name="Linton E."/>
            <person name="Llaca V."/>
            <person name="Song R."/>
            <person name="Tanyolac B."/>
            <person name="Young S."/>
            <person name="Ho-Il K."/>
            <person name="Hahn J.H."/>
            <person name="Sangsakoo G."/>
            <person name="Vanavichit A."/>
            <person name="de Mattos Luiz.A.T."/>
            <person name="Zimmer P.D."/>
            <person name="Malone G."/>
            <person name="Dellagostin O."/>
            <person name="de Oliveira A.C."/>
            <person name="Bevan M."/>
            <person name="Bancroft I."/>
            <person name="Minx P."/>
            <person name="Cordum H."/>
            <person name="Wilson R."/>
            <person name="Cheng Z."/>
            <person name="Jin W."/>
            <person name="Jiang J."/>
            <person name="Leong S.A."/>
            <person name="Iwama H."/>
            <person name="Gojobori T."/>
            <person name="Itoh T."/>
            <person name="Niimura Y."/>
            <person name="Fujii Y."/>
            <person name="Habara T."/>
            <person name="Sakai H."/>
            <person name="Sato Y."/>
            <person name="Wilson G."/>
            <person name="Kumar K."/>
            <person name="McCouch S."/>
            <person name="Juretic N."/>
            <person name="Hoen D."/>
            <person name="Wright S."/>
            <person name="Bruskiewich R."/>
            <person name="Bureau T."/>
            <person name="Miyao A."/>
            <person name="Hirochika H."/>
            <person name="Nishikawa T."/>
            <person name="Kadowaki K."/>
            <person name="Sugiura M."/>
            <person name="Burr B."/>
            <person name="Sasaki T."/>
        </authorList>
    </citation>
    <scope>NUCLEOTIDE SEQUENCE [LARGE SCALE GENOMIC DNA]</scope>
    <source>
        <strain evidence="3">cv. Nipponbare</strain>
    </source>
</reference>
<gene>
    <name evidence="2" type="ordered locus">Os01g0681050</name>
    <name evidence="2" type="ORF">OSNPB_010681050</name>
</gene>
<reference evidence="2 3" key="3">
    <citation type="journal article" date="2013" name="Rice">
        <title>Improvement of the Oryza sativa Nipponbare reference genome using next generation sequence and optical map data.</title>
        <authorList>
            <person name="Kawahara Y."/>
            <person name="de la Bastide M."/>
            <person name="Hamilton J.P."/>
            <person name="Kanamori H."/>
            <person name="McCombie W.R."/>
            <person name="Ouyang S."/>
            <person name="Schwartz D.C."/>
            <person name="Tanaka T."/>
            <person name="Wu J."/>
            <person name="Zhou S."/>
            <person name="Childs K.L."/>
            <person name="Davidson R.M."/>
            <person name="Lin H."/>
            <person name="Quesada-Ocampo L."/>
            <person name="Vaillancourt B."/>
            <person name="Sakai H."/>
            <person name="Lee S.S."/>
            <person name="Kim J."/>
            <person name="Numa H."/>
            <person name="Itoh T."/>
            <person name="Buell C.R."/>
            <person name="Matsumoto T."/>
        </authorList>
    </citation>
    <scope>NUCLEOTIDE SEQUENCE [LARGE SCALE GENOMIC DNA]</scope>
    <source>
        <strain evidence="3">cv. Nipponbare</strain>
    </source>
</reference>
<dbReference type="InParanoid" id="A0A0P0V6K2"/>
<sequence length="91" mass="9957">MLCPHLFSGNNTGTMLQNSVQPAHHLHVRTHPTAFLMFLTSSRLIVRFTKRLGRNSAPSSPLSTVRASPMSDAAVRVKQTTSTTVCHASTR</sequence>
<dbReference type="Proteomes" id="UP000059680">
    <property type="component" value="Chromosome 1"/>
</dbReference>
<evidence type="ECO:0000313" key="2">
    <source>
        <dbReference type="EMBL" id="BAS73707.1"/>
    </source>
</evidence>
<keyword evidence="3" id="KW-1185">Reference proteome</keyword>
<feature type="compositionally biased region" description="Polar residues" evidence="1">
    <location>
        <begin position="56"/>
        <end position="66"/>
    </location>
</feature>
<dbReference type="Gramene" id="Os01t0681050-00">
    <property type="protein sequence ID" value="Os01t0681050-00"/>
    <property type="gene ID" value="Os01g0681050"/>
</dbReference>
<feature type="region of interest" description="Disordered" evidence="1">
    <location>
        <begin position="55"/>
        <end position="91"/>
    </location>
</feature>
<protein>
    <submittedName>
        <fullName evidence="2">Os01g0681050 protein</fullName>
    </submittedName>
</protein>
<evidence type="ECO:0000313" key="3">
    <source>
        <dbReference type="Proteomes" id="UP000059680"/>
    </source>
</evidence>
<proteinExistence type="predicted"/>
<dbReference type="AlphaFoldDB" id="A0A0P0V6K2"/>
<reference evidence="2 3" key="2">
    <citation type="journal article" date="2013" name="Plant Cell Physiol.">
        <title>Rice Annotation Project Database (RAP-DB): an integrative and interactive database for rice genomics.</title>
        <authorList>
            <person name="Sakai H."/>
            <person name="Lee S.S."/>
            <person name="Tanaka T."/>
            <person name="Numa H."/>
            <person name="Kim J."/>
            <person name="Kawahara Y."/>
            <person name="Wakimoto H."/>
            <person name="Yang C.C."/>
            <person name="Iwamoto M."/>
            <person name="Abe T."/>
            <person name="Yamada Y."/>
            <person name="Muto A."/>
            <person name="Inokuchi H."/>
            <person name="Ikemura T."/>
            <person name="Matsumoto T."/>
            <person name="Sasaki T."/>
            <person name="Itoh T."/>
        </authorList>
    </citation>
    <scope>NUCLEOTIDE SEQUENCE [LARGE SCALE GENOMIC DNA]</scope>
    <source>
        <strain evidence="3">cv. Nipponbare</strain>
    </source>
</reference>
<dbReference type="PaxDb" id="39947-A0A0P0V6K2"/>
<evidence type="ECO:0000256" key="1">
    <source>
        <dbReference type="SAM" id="MobiDB-lite"/>
    </source>
</evidence>